<dbReference type="AlphaFoldDB" id="A0A239C645"/>
<dbReference type="RefSeq" id="WP_179218220.1">
    <property type="nucleotide sequence ID" value="NZ_BMEP01000004.1"/>
</dbReference>
<evidence type="ECO:0000313" key="2">
    <source>
        <dbReference type="Proteomes" id="UP000198379"/>
    </source>
</evidence>
<gene>
    <name evidence="1" type="ORF">SAMN06265376_107152</name>
</gene>
<dbReference type="EMBL" id="FZNY01000007">
    <property type="protein sequence ID" value="SNS15745.1"/>
    <property type="molecule type" value="Genomic_DNA"/>
</dbReference>
<dbReference type="Proteomes" id="UP000198379">
    <property type="component" value="Unassembled WGS sequence"/>
</dbReference>
<accession>A0A239C645</accession>
<name>A0A239C645_9FLAO</name>
<organism evidence="1 2">
    <name type="scientific">Dokdonia pacifica</name>
    <dbReference type="NCBI Taxonomy" id="1627892"/>
    <lineage>
        <taxon>Bacteria</taxon>
        <taxon>Pseudomonadati</taxon>
        <taxon>Bacteroidota</taxon>
        <taxon>Flavobacteriia</taxon>
        <taxon>Flavobacteriales</taxon>
        <taxon>Flavobacteriaceae</taxon>
        <taxon>Dokdonia</taxon>
    </lineage>
</organism>
<protein>
    <submittedName>
        <fullName evidence="1">Baseplate J-like protein</fullName>
    </submittedName>
</protein>
<evidence type="ECO:0000313" key="1">
    <source>
        <dbReference type="EMBL" id="SNS15745.1"/>
    </source>
</evidence>
<reference evidence="1 2" key="1">
    <citation type="submission" date="2017-06" db="EMBL/GenBank/DDBJ databases">
        <authorList>
            <person name="Kim H.J."/>
            <person name="Triplett B.A."/>
        </authorList>
    </citation>
    <scope>NUCLEOTIDE SEQUENCE [LARGE SCALE GENOMIC DNA]</scope>
    <source>
        <strain evidence="1 2">DSM 25597</strain>
    </source>
</reference>
<proteinExistence type="predicted"/>
<keyword evidence="2" id="KW-1185">Reference proteome</keyword>
<sequence length="1044" mass="119266">MKKQIDTFSHYSDGKSQSQRFLETLDPKSFKLHDLNMADWLLFAYNFAKHVNYFDKDNNTIPEGNWQDFFNYFEIDQESIPRRETIAYKKLEKNVLKTLSDFENERALTPHLSLFVCFIRLLEFSQEKFNNLTKRHLDFYYGEVLKIEKKEAVEDKAYIIFELAKKAMQERIPEGTALDGDKDALGKRRVYKTNEELIANQAKVVELKSFLNDENKQELKLARKADSLDGLEKELPEESNFWWPFGYNSDETNYEELPDANLGFSIASSLLNLKEGKRTVTVKIDYETSSRGVLDFTTNDFRNTIEIQCSGEEEWLSGITLKSVTNATKSLTLSFELAKDFPAVVGYNPEVLLESFDTEFPVARFLIKGNKRYEFYQALSAKAVRNITVTVDVEGISTAMIENDNGALNAEKPYFPFTGQPTRGSNFYIRHPEIFSKNWKNVNVKINWKNTPNSITDHYKAYVFNSGDNLSQQTFNTIAPTARLESDVETSSLQAFSLATAQPSGSVVNSDSYFRANAFLLDRKEWNLKNANVVLFNQTTDGYNTAFTITNTTSDIGTAEAIRLSLNQTALQDIYPQLYTLALLDANTGEEGNSDTLIPNEPYIPEAQDIELSYTASDVAYSYLSRSISAGPSENKEVTIYCEDVFGQYAKTFNSKQLVPVYGPGGEFYVGLEAMPNQRISLLIQTLEGSENPLVETFEDREKITWEILSGNTWRNLSEYILEDDTNNFLRSGIVKFDIPRDLDVNNTRLSKDLIWVKASMKRSYDAVCRVQGVFAQAILATFENNENEVSHLETGLAAETISKLITRIPKIKSVSQNYNSFGGVYEESDAQYYRRISERLRHKNRAITSWDYEQLILENFPEVFKVKCLNHTSEDSFMVPGYVSLVVVPDTRNKNAFDIYQPRVSRNSLSAIKEYINSLNTAHVNATVMNPNYQEVEVSITVKFFEQFDEEFYKKQLDQDIKKYISPWAFEADRSIVFDVSLNTNLMLNYVEHLPYVDYIDSIAVYVDGQLQSSASITADPRSILVSAKQHQVAITQRVCASK</sequence>